<organism evidence="3 4">
    <name type="scientific">Quercus suber</name>
    <name type="common">Cork oak</name>
    <dbReference type="NCBI Taxonomy" id="58331"/>
    <lineage>
        <taxon>Eukaryota</taxon>
        <taxon>Viridiplantae</taxon>
        <taxon>Streptophyta</taxon>
        <taxon>Embryophyta</taxon>
        <taxon>Tracheophyta</taxon>
        <taxon>Spermatophyta</taxon>
        <taxon>Magnoliopsida</taxon>
        <taxon>eudicotyledons</taxon>
        <taxon>Gunneridae</taxon>
        <taxon>Pentapetalae</taxon>
        <taxon>rosids</taxon>
        <taxon>fabids</taxon>
        <taxon>Fagales</taxon>
        <taxon>Fagaceae</taxon>
        <taxon>Quercus</taxon>
    </lineage>
</organism>
<protein>
    <submittedName>
        <fullName evidence="3">L-ascorbate oxidase</fullName>
    </submittedName>
</protein>
<dbReference type="Gene3D" id="2.60.40.420">
    <property type="entry name" value="Cupredoxins - blue copper proteins"/>
    <property type="match status" value="1"/>
</dbReference>
<name>A0AAW0MAQ9_QUESU</name>
<dbReference type="Proteomes" id="UP000237347">
    <property type="component" value="Unassembled WGS sequence"/>
</dbReference>
<keyword evidence="4" id="KW-1185">Reference proteome</keyword>
<dbReference type="PANTHER" id="PTHR11709">
    <property type="entry name" value="MULTI-COPPER OXIDASE"/>
    <property type="match status" value="1"/>
</dbReference>
<keyword evidence="1" id="KW-0732">Signal</keyword>
<dbReference type="AlphaFoldDB" id="A0AAW0MAQ9"/>
<dbReference type="PANTHER" id="PTHR11709:SF218">
    <property type="entry name" value="L-ASCORBATE OXIDASE"/>
    <property type="match status" value="1"/>
</dbReference>
<dbReference type="EMBL" id="PKMF04000005">
    <property type="protein sequence ID" value="KAK7860720.1"/>
    <property type="molecule type" value="Genomic_DNA"/>
</dbReference>
<comment type="caution">
    <text evidence="3">The sequence shown here is derived from an EMBL/GenBank/DDBJ whole genome shotgun (WGS) entry which is preliminary data.</text>
</comment>
<sequence>MVLKLLSSCLFICLIYVPLAVARIRYHKWEVKYELKSPDCYKKLVITINGGSPGPPSLPNKAGTNVYHAHYGMQIGARLYGSIRVSLPDGVSEPFAYGYDRSIILTDWYHKSISEQAVGLSSIPFVWVGEPQSLLIQGKGKFDCTSVSSPAGVCNASNPECSPYSITVIPGKTYRLRVASLTGCHPLVFK</sequence>
<dbReference type="GO" id="GO:0016491">
    <property type="term" value="F:oxidoreductase activity"/>
    <property type="evidence" value="ECO:0007669"/>
    <property type="project" value="TreeGrafter"/>
</dbReference>
<feature type="signal peptide" evidence="1">
    <location>
        <begin position="1"/>
        <end position="22"/>
    </location>
</feature>
<feature type="domain" description="Plastocyanin-like" evidence="2">
    <location>
        <begin position="102"/>
        <end position="184"/>
    </location>
</feature>
<evidence type="ECO:0000313" key="4">
    <source>
        <dbReference type="Proteomes" id="UP000237347"/>
    </source>
</evidence>
<evidence type="ECO:0000313" key="3">
    <source>
        <dbReference type="EMBL" id="KAK7860720.1"/>
    </source>
</evidence>
<proteinExistence type="predicted"/>
<dbReference type="InterPro" id="IPR045087">
    <property type="entry name" value="Cu-oxidase_fam"/>
</dbReference>
<dbReference type="InterPro" id="IPR001117">
    <property type="entry name" value="Cu-oxidase_2nd"/>
</dbReference>
<feature type="chain" id="PRO_5044001797" evidence="1">
    <location>
        <begin position="23"/>
        <end position="190"/>
    </location>
</feature>
<evidence type="ECO:0000259" key="2">
    <source>
        <dbReference type="Pfam" id="PF00394"/>
    </source>
</evidence>
<reference evidence="3 4" key="1">
    <citation type="journal article" date="2018" name="Sci. Data">
        <title>The draft genome sequence of cork oak.</title>
        <authorList>
            <person name="Ramos A.M."/>
            <person name="Usie A."/>
            <person name="Barbosa P."/>
            <person name="Barros P.M."/>
            <person name="Capote T."/>
            <person name="Chaves I."/>
            <person name="Simoes F."/>
            <person name="Abreu I."/>
            <person name="Carrasquinho I."/>
            <person name="Faro C."/>
            <person name="Guimaraes J.B."/>
            <person name="Mendonca D."/>
            <person name="Nobrega F."/>
            <person name="Rodrigues L."/>
            <person name="Saibo N.J.M."/>
            <person name="Varela M.C."/>
            <person name="Egas C."/>
            <person name="Matos J."/>
            <person name="Miguel C.M."/>
            <person name="Oliveira M.M."/>
            <person name="Ricardo C.P."/>
            <person name="Goncalves S."/>
        </authorList>
    </citation>
    <scope>NUCLEOTIDE SEQUENCE [LARGE SCALE GENOMIC DNA]</scope>
    <source>
        <strain evidence="4">cv. HL8</strain>
    </source>
</reference>
<dbReference type="SUPFAM" id="SSF49503">
    <property type="entry name" value="Cupredoxins"/>
    <property type="match status" value="2"/>
</dbReference>
<evidence type="ECO:0000256" key="1">
    <source>
        <dbReference type="SAM" id="SignalP"/>
    </source>
</evidence>
<accession>A0AAW0MAQ9</accession>
<gene>
    <name evidence="3" type="primary">ASO_1</name>
    <name evidence="3" type="ORF">CFP56_033319</name>
</gene>
<dbReference type="InterPro" id="IPR008972">
    <property type="entry name" value="Cupredoxin"/>
</dbReference>
<dbReference type="Pfam" id="PF00394">
    <property type="entry name" value="Cu-oxidase"/>
    <property type="match status" value="1"/>
</dbReference>